<keyword evidence="3" id="KW-1185">Reference proteome</keyword>
<dbReference type="Proteomes" id="UP001153555">
    <property type="component" value="Unassembled WGS sequence"/>
</dbReference>
<evidence type="ECO:0000256" key="1">
    <source>
        <dbReference type="SAM" id="MobiDB-lite"/>
    </source>
</evidence>
<sequence length="323" mass="36016">MFTAKESQKITYLDQMALLQNDRNYNVSFFPPSKLIANGTATFLGQSASNDLPGSNTSQENAAYLSSKLMPQIGNILYRTENPLVHSKPTDDDTLCAPQKRFLIFDQTGNQTKFFFTPSFSPQNQSTPASAKGPFDEMAAGVNTEYLANPIFEEKWDENHLTDGEGENDVPEDTDEIDALFYSDSDDDEYDDNDDDEVASTDHTPFTTEEGYNNKDKLLEEQTEHAVDSNGPQKRQKLLDGTLNKSPAIYGNPYVDDEIDSVKREKKVKIRQAMGILESIIPGIDGRDPLSVIDNAIAYLKSMKTEAEALGLSYSRDESLIFP</sequence>
<gene>
    <name evidence="2" type="ORF">SHERM_05415</name>
</gene>
<dbReference type="PANTHER" id="PTHR36066:SF8">
    <property type="entry name" value="TRANSCRIPTION FACTOR SAC51"/>
    <property type="match status" value="1"/>
</dbReference>
<feature type="compositionally biased region" description="Acidic residues" evidence="1">
    <location>
        <begin position="183"/>
        <end position="199"/>
    </location>
</feature>
<dbReference type="PANTHER" id="PTHR36066">
    <property type="entry name" value="TRANSCRIPTION FACTOR BHLH145"/>
    <property type="match status" value="1"/>
</dbReference>
<reference evidence="2" key="1">
    <citation type="submission" date="2019-12" db="EMBL/GenBank/DDBJ databases">
        <authorList>
            <person name="Scholes J."/>
        </authorList>
    </citation>
    <scope>NUCLEOTIDE SEQUENCE</scope>
</reference>
<feature type="region of interest" description="Disordered" evidence="1">
    <location>
        <begin position="183"/>
        <end position="214"/>
    </location>
</feature>
<dbReference type="OrthoDB" id="777433at2759"/>
<proteinExistence type="predicted"/>
<dbReference type="EMBL" id="CACSLK010031421">
    <property type="protein sequence ID" value="CAA0838839.1"/>
    <property type="molecule type" value="Genomic_DNA"/>
</dbReference>
<feature type="compositionally biased region" description="Polar residues" evidence="1">
    <location>
        <begin position="201"/>
        <end position="211"/>
    </location>
</feature>
<dbReference type="InterPro" id="IPR037546">
    <property type="entry name" value="SAC51-like"/>
</dbReference>
<evidence type="ECO:0000313" key="2">
    <source>
        <dbReference type="EMBL" id="CAA0838839.1"/>
    </source>
</evidence>
<comment type="caution">
    <text evidence="2">The sequence shown here is derived from an EMBL/GenBank/DDBJ whole genome shotgun (WGS) entry which is preliminary data.</text>
</comment>
<evidence type="ECO:0000313" key="3">
    <source>
        <dbReference type="Proteomes" id="UP001153555"/>
    </source>
</evidence>
<accession>A0A9N7RN87</accession>
<protein>
    <submittedName>
        <fullName evidence="2">Transcription factor bHLH143</fullName>
    </submittedName>
</protein>
<name>A0A9N7RN87_STRHE</name>
<dbReference type="AlphaFoldDB" id="A0A9N7RN87"/>
<organism evidence="2 3">
    <name type="scientific">Striga hermonthica</name>
    <name type="common">Purple witchweed</name>
    <name type="synonym">Buchnera hermonthica</name>
    <dbReference type="NCBI Taxonomy" id="68872"/>
    <lineage>
        <taxon>Eukaryota</taxon>
        <taxon>Viridiplantae</taxon>
        <taxon>Streptophyta</taxon>
        <taxon>Embryophyta</taxon>
        <taxon>Tracheophyta</taxon>
        <taxon>Spermatophyta</taxon>
        <taxon>Magnoliopsida</taxon>
        <taxon>eudicotyledons</taxon>
        <taxon>Gunneridae</taxon>
        <taxon>Pentapetalae</taxon>
        <taxon>asterids</taxon>
        <taxon>lamiids</taxon>
        <taxon>Lamiales</taxon>
        <taxon>Orobanchaceae</taxon>
        <taxon>Buchnereae</taxon>
        <taxon>Striga</taxon>
    </lineage>
</organism>